<keyword evidence="5" id="KW-1185">Reference proteome</keyword>
<sequence>MTYTLENELCRVQVQAHGAELSSFVRKDLDNLEYIWEADPAVWGRHAPVLFPLVGRLSQDTYQHQGQAYQLPQHGFARDQEFRLVRQTAAELVLELRANEATRAVFPFGFSLQISYRLAGSQLTIGWDVRNVGAAELLFSIGAHPAFRCPLLPGETFEDYEFVFDHPVSFERYLLDGGLLTGQTEPVVEQQTTLPLSYELFAQDALVLKHFDFTHITLRSRQSGRAVRVRFDGFPYLGLWTKGPGAPFVCIEPWHGIASSVGTPGELADKEGILALEPGQQFSTSYSITVE</sequence>
<dbReference type="Pfam" id="PF01263">
    <property type="entry name" value="Aldose_epim"/>
    <property type="match status" value="1"/>
</dbReference>
<evidence type="ECO:0000313" key="5">
    <source>
        <dbReference type="Proteomes" id="UP001211005"/>
    </source>
</evidence>
<evidence type="ECO:0000256" key="2">
    <source>
        <dbReference type="ARBA" id="ARBA00011245"/>
    </source>
</evidence>
<proteinExistence type="predicted"/>
<protein>
    <submittedName>
        <fullName evidence="4">Aldose 1-epimerase family protein</fullName>
    </submittedName>
</protein>
<comment type="subunit">
    <text evidence="2">Monomer.</text>
</comment>
<organism evidence="4 5">
    <name type="scientific">Hymenobacter canadensis</name>
    <dbReference type="NCBI Taxonomy" id="2999067"/>
    <lineage>
        <taxon>Bacteria</taxon>
        <taxon>Pseudomonadati</taxon>
        <taxon>Bacteroidota</taxon>
        <taxon>Cytophagia</taxon>
        <taxon>Cytophagales</taxon>
        <taxon>Hymenobacteraceae</taxon>
        <taxon>Hymenobacter</taxon>
    </lineage>
</organism>
<accession>A0ABY7LKM8</accession>
<evidence type="ECO:0000313" key="4">
    <source>
        <dbReference type="EMBL" id="WBA40467.1"/>
    </source>
</evidence>
<dbReference type="InterPro" id="IPR037481">
    <property type="entry name" value="LacX"/>
</dbReference>
<dbReference type="SUPFAM" id="SSF74650">
    <property type="entry name" value="Galactose mutarotase-like"/>
    <property type="match status" value="1"/>
</dbReference>
<keyword evidence="3" id="KW-0106">Calcium</keyword>
<evidence type="ECO:0000256" key="1">
    <source>
        <dbReference type="ARBA" id="ARBA00001913"/>
    </source>
</evidence>
<dbReference type="InterPro" id="IPR011013">
    <property type="entry name" value="Gal_mutarotase_sf_dom"/>
</dbReference>
<dbReference type="InterPro" id="IPR014718">
    <property type="entry name" value="GH-type_carb-bd"/>
</dbReference>
<dbReference type="PANTHER" id="PTHR11122">
    <property type="entry name" value="APOSPORY-ASSOCIATED PROTEIN C-RELATED"/>
    <property type="match status" value="1"/>
</dbReference>
<dbReference type="EMBL" id="CP114767">
    <property type="protein sequence ID" value="WBA40467.1"/>
    <property type="molecule type" value="Genomic_DNA"/>
</dbReference>
<dbReference type="Gene3D" id="2.70.98.10">
    <property type="match status" value="1"/>
</dbReference>
<dbReference type="PANTHER" id="PTHR11122:SF13">
    <property type="entry name" value="GLUCOSE-6-PHOSPHATE 1-EPIMERASE"/>
    <property type="match status" value="1"/>
</dbReference>
<name>A0ABY7LKM8_9BACT</name>
<gene>
    <name evidence="4" type="ORF">O3303_11565</name>
</gene>
<comment type="cofactor">
    <cofactor evidence="1">
        <name>Ca(2+)</name>
        <dbReference type="ChEBI" id="CHEBI:29108"/>
    </cofactor>
</comment>
<dbReference type="CDD" id="cd09024">
    <property type="entry name" value="Aldose_epim_lacX"/>
    <property type="match status" value="1"/>
</dbReference>
<evidence type="ECO:0000256" key="3">
    <source>
        <dbReference type="ARBA" id="ARBA00022837"/>
    </source>
</evidence>
<dbReference type="RefSeq" id="WP_269558570.1">
    <property type="nucleotide sequence ID" value="NZ_CP114767.1"/>
</dbReference>
<dbReference type="Proteomes" id="UP001211005">
    <property type="component" value="Chromosome"/>
</dbReference>
<dbReference type="InterPro" id="IPR008183">
    <property type="entry name" value="Aldose_1/G6P_1-epimerase"/>
</dbReference>
<reference evidence="4 5" key="1">
    <citation type="submission" date="2022-12" db="EMBL/GenBank/DDBJ databases">
        <title>Hymenobacter canadensis sp. nov. isolated from lake water of the Cambridge Bay, Canada.</title>
        <authorList>
            <person name="Kim W.H."/>
            <person name="Lee Y.M."/>
        </authorList>
    </citation>
    <scope>NUCLEOTIDE SEQUENCE [LARGE SCALE GENOMIC DNA]</scope>
    <source>
        <strain evidence="4 5">PAMC 29467</strain>
    </source>
</reference>